<evidence type="ECO:0000259" key="4">
    <source>
        <dbReference type="PROSITE" id="PS50002"/>
    </source>
</evidence>
<accession>A0A875RTZ4</accession>
<dbReference type="PANTHER" id="PTHR45929:SF7">
    <property type="entry name" value="LAS SEVENTEEN-BINDING PROTEIN 1"/>
    <property type="match status" value="1"/>
</dbReference>
<dbReference type="AlphaFoldDB" id="A0A875RTZ4"/>
<dbReference type="PRINTS" id="PR00452">
    <property type="entry name" value="SH3DOMAIN"/>
</dbReference>
<dbReference type="SUPFAM" id="SSF50044">
    <property type="entry name" value="SH3-domain"/>
    <property type="match status" value="1"/>
</dbReference>
<dbReference type="Proteomes" id="UP000662931">
    <property type="component" value="Chromosome 1"/>
</dbReference>
<dbReference type="PROSITE" id="PS50002">
    <property type="entry name" value="SH3"/>
    <property type="match status" value="1"/>
</dbReference>
<gene>
    <name evidence="5" type="ORF">FOA43_001346</name>
</gene>
<dbReference type="RefSeq" id="XP_038777592.1">
    <property type="nucleotide sequence ID" value="XM_038921664.1"/>
</dbReference>
<dbReference type="OrthoDB" id="6250593at2759"/>
<feature type="compositionally biased region" description="Basic and acidic residues" evidence="3">
    <location>
        <begin position="54"/>
        <end position="69"/>
    </location>
</feature>
<proteinExistence type="predicted"/>
<dbReference type="InterPro" id="IPR001452">
    <property type="entry name" value="SH3_domain"/>
</dbReference>
<reference evidence="5" key="1">
    <citation type="submission" date="2020-10" db="EMBL/GenBank/DDBJ databases">
        <authorList>
            <person name="Roach M.J.R."/>
        </authorList>
    </citation>
    <scope>NUCLEOTIDE SEQUENCE</scope>
    <source>
        <strain evidence="5">CBS 1945</strain>
    </source>
</reference>
<evidence type="ECO:0000256" key="2">
    <source>
        <dbReference type="PROSITE-ProRule" id="PRU00192"/>
    </source>
</evidence>
<keyword evidence="1 2" id="KW-0728">SH3 domain</keyword>
<protein>
    <recommendedName>
        <fullName evidence="4">SH3 domain-containing protein</fullName>
    </recommendedName>
</protein>
<dbReference type="EMBL" id="CP064812">
    <property type="protein sequence ID" value="QPG74027.1"/>
    <property type="molecule type" value="Genomic_DNA"/>
</dbReference>
<dbReference type="Gene3D" id="2.30.30.40">
    <property type="entry name" value="SH3 Domains"/>
    <property type="match status" value="1"/>
</dbReference>
<name>A0A875RTZ4_EENNA</name>
<feature type="domain" description="SH3" evidence="4">
    <location>
        <begin position="89"/>
        <end position="148"/>
    </location>
</feature>
<dbReference type="PANTHER" id="PTHR45929">
    <property type="entry name" value="JAK PATHWAY SIGNAL TRANSDUCTION ADAPTOR MOLECULE"/>
    <property type="match status" value="1"/>
</dbReference>
<dbReference type="KEGG" id="bnn:FOA43_001346"/>
<evidence type="ECO:0000313" key="6">
    <source>
        <dbReference type="Proteomes" id="UP000662931"/>
    </source>
</evidence>
<evidence type="ECO:0000313" key="5">
    <source>
        <dbReference type="EMBL" id="QPG74027.1"/>
    </source>
</evidence>
<keyword evidence="6" id="KW-1185">Reference proteome</keyword>
<evidence type="ECO:0000256" key="3">
    <source>
        <dbReference type="SAM" id="MobiDB-lite"/>
    </source>
</evidence>
<feature type="compositionally biased region" description="Low complexity" evidence="3">
    <location>
        <begin position="70"/>
        <end position="86"/>
    </location>
</feature>
<feature type="region of interest" description="Disordered" evidence="3">
    <location>
        <begin position="54"/>
        <end position="86"/>
    </location>
</feature>
<dbReference type="SMART" id="SM00326">
    <property type="entry name" value="SH3"/>
    <property type="match status" value="1"/>
</dbReference>
<dbReference type="InterPro" id="IPR036028">
    <property type="entry name" value="SH3-like_dom_sf"/>
</dbReference>
<organism evidence="5 6">
    <name type="scientific">Eeniella nana</name>
    <name type="common">Yeast</name>
    <name type="synonym">Brettanomyces nanus</name>
    <dbReference type="NCBI Taxonomy" id="13502"/>
    <lineage>
        <taxon>Eukaryota</taxon>
        <taxon>Fungi</taxon>
        <taxon>Dikarya</taxon>
        <taxon>Ascomycota</taxon>
        <taxon>Saccharomycotina</taxon>
        <taxon>Pichiomycetes</taxon>
        <taxon>Pichiales</taxon>
        <taxon>Pichiaceae</taxon>
        <taxon>Brettanomyces</taxon>
    </lineage>
</organism>
<evidence type="ECO:0000256" key="1">
    <source>
        <dbReference type="ARBA" id="ARBA00022443"/>
    </source>
</evidence>
<dbReference type="Pfam" id="PF00018">
    <property type="entry name" value="SH3_1"/>
    <property type="match status" value="1"/>
</dbReference>
<dbReference type="InterPro" id="IPR050670">
    <property type="entry name" value="STAM"/>
</dbReference>
<sequence length="235" mass="26110">MSAPINRSLMTIRTELEFLLESNVITNELYTHINDQLPQKYSQGMPATGLTVPKFERAEKPEKPEKSEKMSSYSAPSGIIPSAPPSYSEAQEYAEALYDYRPQQPEDIELRIGDKIAVVDKMSPSWWRGSCNGRTGIFPANYVKLLGVGSKSQSESQVRLQTQPQPQQYQSQQYSMVQQPQQQQQQQQVVQHTPQQTLQSLQSNAAVQKIGSKIGSAVIFGAGATIGSDIVNSIF</sequence>
<dbReference type="PRINTS" id="PR01887">
    <property type="entry name" value="SPECTRNALPHA"/>
</dbReference>
<dbReference type="GeneID" id="62194747"/>